<feature type="region of interest" description="Disordered" evidence="1">
    <location>
        <begin position="39"/>
        <end position="67"/>
    </location>
</feature>
<gene>
    <name evidence="2" type="ORF">Scinn_02760</name>
</gene>
<comment type="caution">
    <text evidence="2">The sequence shown here is derived from an EMBL/GenBank/DDBJ whole genome shotgun (WGS) entry which is preliminary data.</text>
</comment>
<protein>
    <submittedName>
        <fullName evidence="2">Uncharacterized protein</fullName>
    </submittedName>
</protein>
<name>A0ABQ3NDE7_STRVG</name>
<evidence type="ECO:0000313" key="3">
    <source>
        <dbReference type="Proteomes" id="UP000660554"/>
    </source>
</evidence>
<dbReference type="Proteomes" id="UP000660554">
    <property type="component" value="Unassembled WGS sequence"/>
</dbReference>
<keyword evidence="3" id="KW-1185">Reference proteome</keyword>
<reference evidence="3" key="1">
    <citation type="submission" date="2020-09" db="EMBL/GenBank/DDBJ databases">
        <title>Whole genome shotgun sequence of Streptomyces cinnamonensis NBRC 15873.</title>
        <authorList>
            <person name="Komaki H."/>
            <person name="Tamura T."/>
        </authorList>
    </citation>
    <scope>NUCLEOTIDE SEQUENCE [LARGE SCALE GENOMIC DNA]</scope>
    <source>
        <strain evidence="3">NBRC 15873</strain>
    </source>
</reference>
<evidence type="ECO:0000313" key="2">
    <source>
        <dbReference type="EMBL" id="GHI10813.1"/>
    </source>
</evidence>
<sequence length="105" mass="11038">MDAVDRAEAVAAVDGADAVVVTDMGVLLEAVVSAVRTTLPRGPAGTQPPVFPRTGEPTTGGVRLTPSGRHRTRRYWAAWTSLISERAWASSSAPAAHGCARRTWA</sequence>
<dbReference type="EMBL" id="BNDV01000002">
    <property type="protein sequence ID" value="GHI10813.1"/>
    <property type="molecule type" value="Genomic_DNA"/>
</dbReference>
<accession>A0ABQ3NDE7</accession>
<proteinExistence type="predicted"/>
<organism evidence="2 3">
    <name type="scientific">Streptomyces virginiae</name>
    <name type="common">Streptomyces cinnamonensis</name>
    <dbReference type="NCBI Taxonomy" id="1961"/>
    <lineage>
        <taxon>Bacteria</taxon>
        <taxon>Bacillati</taxon>
        <taxon>Actinomycetota</taxon>
        <taxon>Actinomycetes</taxon>
        <taxon>Kitasatosporales</taxon>
        <taxon>Streptomycetaceae</taxon>
        <taxon>Streptomyces</taxon>
    </lineage>
</organism>
<evidence type="ECO:0000256" key="1">
    <source>
        <dbReference type="SAM" id="MobiDB-lite"/>
    </source>
</evidence>